<dbReference type="Pfam" id="PF13523">
    <property type="entry name" value="Acetyltransf_8"/>
    <property type="match status" value="1"/>
</dbReference>
<dbReference type="GO" id="GO:0016410">
    <property type="term" value="F:N-acyltransferase activity"/>
    <property type="evidence" value="ECO:0007669"/>
    <property type="project" value="TreeGrafter"/>
</dbReference>
<dbReference type="InterPro" id="IPR016181">
    <property type="entry name" value="Acyl_CoA_acyltransferase"/>
</dbReference>
<dbReference type="Proteomes" id="UP000245708">
    <property type="component" value="Unassembled WGS sequence"/>
</dbReference>
<name>A0A316GMK6_9RHOB</name>
<dbReference type="PROSITE" id="PS51186">
    <property type="entry name" value="GNAT"/>
    <property type="match status" value="1"/>
</dbReference>
<dbReference type="PANTHER" id="PTHR31438:SF1">
    <property type="entry name" value="LYSINE N-ACYLTRANSFERASE C17G9.06C-RELATED"/>
    <property type="match status" value="1"/>
</dbReference>
<dbReference type="Gene3D" id="3.40.630.30">
    <property type="match status" value="1"/>
</dbReference>
<dbReference type="GO" id="GO:0046677">
    <property type="term" value="P:response to antibiotic"/>
    <property type="evidence" value="ECO:0007669"/>
    <property type="project" value="UniProtKB-KW"/>
</dbReference>
<sequence length="170" mass="19101">MTVAARIAFRRATLADLELLRCWQSEPHVRAWWDDEDPYDDAHVADPRLNRWIVSFDTRPFAYMQDYAVHGWGDHPFDHLPPGSKGIDQFIGPPDMIGKGHGRTFIGQRVQAMFDQGVPVVATDPHPDNLRAIAAYERGGFRIAGPARETDWGRILPMEIRPSTGVGPSS</sequence>
<feature type="domain" description="N-acetyltransferase" evidence="2">
    <location>
        <begin position="7"/>
        <end position="163"/>
    </location>
</feature>
<dbReference type="PANTHER" id="PTHR31438">
    <property type="entry name" value="LYSINE N-ACYLTRANSFERASE C17G9.06C-RELATED"/>
    <property type="match status" value="1"/>
</dbReference>
<proteinExistence type="predicted"/>
<dbReference type="RefSeq" id="WP_109663945.1">
    <property type="nucleotide sequence ID" value="NZ_QGGW01000001.1"/>
</dbReference>
<keyword evidence="4" id="KW-1185">Reference proteome</keyword>
<evidence type="ECO:0000256" key="1">
    <source>
        <dbReference type="ARBA" id="ARBA00023251"/>
    </source>
</evidence>
<comment type="caution">
    <text evidence="3">The sequence shown here is derived from an EMBL/GenBank/DDBJ whole genome shotgun (WGS) entry which is preliminary data.</text>
</comment>
<dbReference type="EMBL" id="QGGW01000001">
    <property type="protein sequence ID" value="PWK62029.1"/>
    <property type="molecule type" value="Genomic_DNA"/>
</dbReference>
<dbReference type="InterPro" id="IPR000182">
    <property type="entry name" value="GNAT_dom"/>
</dbReference>
<dbReference type="AlphaFoldDB" id="A0A316GMK6"/>
<reference evidence="3 4" key="1">
    <citation type="submission" date="2018-05" db="EMBL/GenBank/DDBJ databases">
        <title>Genomic Encyclopedia of Type Strains, Phase IV (KMG-IV): sequencing the most valuable type-strain genomes for metagenomic binning, comparative biology and taxonomic classification.</title>
        <authorList>
            <person name="Goeker M."/>
        </authorList>
    </citation>
    <scope>NUCLEOTIDE SEQUENCE [LARGE SCALE GENOMIC DNA]</scope>
    <source>
        <strain evidence="3 4">DSM 16097</strain>
    </source>
</reference>
<keyword evidence="1" id="KW-0046">Antibiotic resistance</keyword>
<dbReference type="SUPFAM" id="SSF55729">
    <property type="entry name" value="Acyl-CoA N-acyltransferases (Nat)"/>
    <property type="match status" value="1"/>
</dbReference>
<evidence type="ECO:0000313" key="3">
    <source>
        <dbReference type="EMBL" id="PWK62029.1"/>
    </source>
</evidence>
<gene>
    <name evidence="3" type="ORF">C7455_10154</name>
</gene>
<organism evidence="3 4">
    <name type="scientific">Roseicyclus mahoneyensis</name>
    <dbReference type="NCBI Taxonomy" id="164332"/>
    <lineage>
        <taxon>Bacteria</taxon>
        <taxon>Pseudomonadati</taxon>
        <taxon>Pseudomonadota</taxon>
        <taxon>Alphaproteobacteria</taxon>
        <taxon>Rhodobacterales</taxon>
        <taxon>Roseobacteraceae</taxon>
        <taxon>Roseicyclus</taxon>
    </lineage>
</organism>
<evidence type="ECO:0000259" key="2">
    <source>
        <dbReference type="PROSITE" id="PS51186"/>
    </source>
</evidence>
<evidence type="ECO:0000313" key="4">
    <source>
        <dbReference type="Proteomes" id="UP000245708"/>
    </source>
</evidence>
<keyword evidence="3" id="KW-0808">Transferase</keyword>
<protein>
    <submittedName>
        <fullName evidence="3">Aminoglycoside 6'-N-acetyltransferase</fullName>
    </submittedName>
</protein>
<dbReference type="OrthoDB" id="9814648at2"/>
<accession>A0A316GMK6</accession>